<keyword evidence="2" id="KW-1185">Reference proteome</keyword>
<reference evidence="1" key="1">
    <citation type="submission" date="2023-08" db="EMBL/GenBank/DDBJ databases">
        <authorList>
            <person name="Alioto T."/>
            <person name="Alioto T."/>
            <person name="Gomez Garrido J."/>
        </authorList>
    </citation>
    <scope>NUCLEOTIDE SEQUENCE</scope>
</reference>
<protein>
    <submittedName>
        <fullName evidence="1">Uncharacterized protein</fullName>
    </submittedName>
</protein>
<proteinExistence type="predicted"/>
<dbReference type="Proteomes" id="UP001162480">
    <property type="component" value="Chromosome 9"/>
</dbReference>
<evidence type="ECO:0000313" key="2">
    <source>
        <dbReference type="Proteomes" id="UP001162480"/>
    </source>
</evidence>
<sequence length="149" mass="17274">MKRQQETTLDKRCLEFPAEEGTIALSLIEKVFISHVDFRKKQKQNCGNNCRHTATKKQRFKKYDRIDGSLKSKNYTAEEMVVVDINTRWTLYLNDISSNFAEVNFKSLCKDIYSVKIIHVTKLCGLEPQVPSVAKVGENYTFLKRCDKS</sequence>
<dbReference type="AlphaFoldDB" id="A0AA36B6V3"/>
<evidence type="ECO:0000313" key="1">
    <source>
        <dbReference type="EMBL" id="CAI9728503.1"/>
    </source>
</evidence>
<dbReference type="EMBL" id="OX597822">
    <property type="protein sequence ID" value="CAI9728503.1"/>
    <property type="molecule type" value="Genomic_DNA"/>
</dbReference>
<gene>
    <name evidence="1" type="ORF">OCTVUL_1B003574</name>
</gene>
<organism evidence="1 2">
    <name type="scientific">Octopus vulgaris</name>
    <name type="common">Common octopus</name>
    <dbReference type="NCBI Taxonomy" id="6645"/>
    <lineage>
        <taxon>Eukaryota</taxon>
        <taxon>Metazoa</taxon>
        <taxon>Spiralia</taxon>
        <taxon>Lophotrochozoa</taxon>
        <taxon>Mollusca</taxon>
        <taxon>Cephalopoda</taxon>
        <taxon>Coleoidea</taxon>
        <taxon>Octopodiformes</taxon>
        <taxon>Octopoda</taxon>
        <taxon>Incirrata</taxon>
        <taxon>Octopodidae</taxon>
        <taxon>Octopus</taxon>
    </lineage>
</organism>
<accession>A0AA36B6V3</accession>
<name>A0AA36B6V3_OCTVU</name>